<feature type="region of interest" description="Disordered" evidence="1">
    <location>
        <begin position="94"/>
        <end position="135"/>
    </location>
</feature>
<reference evidence="3" key="2">
    <citation type="submission" date="2010-04" db="EMBL/GenBank/DDBJ databases">
        <authorList>
            <person name="Buell R."/>
            <person name="Hamilton J."/>
            <person name="Hostetler J."/>
        </authorList>
    </citation>
    <scope>NUCLEOTIDE SEQUENCE [LARGE SCALE GENOMIC DNA]</scope>
    <source>
        <strain evidence="3">DAOM:BR144</strain>
    </source>
</reference>
<dbReference type="InParanoid" id="K3WC31"/>
<reference evidence="3" key="1">
    <citation type="journal article" date="2010" name="Genome Biol.">
        <title>Genome sequence of the necrotrophic plant pathogen Pythium ultimum reveals original pathogenicity mechanisms and effector repertoire.</title>
        <authorList>
            <person name="Levesque C.A."/>
            <person name="Brouwer H."/>
            <person name="Cano L."/>
            <person name="Hamilton J.P."/>
            <person name="Holt C."/>
            <person name="Huitema E."/>
            <person name="Raffaele S."/>
            <person name="Robideau G.P."/>
            <person name="Thines M."/>
            <person name="Win J."/>
            <person name="Zerillo M.M."/>
            <person name="Beakes G.W."/>
            <person name="Boore J.L."/>
            <person name="Busam D."/>
            <person name="Dumas B."/>
            <person name="Ferriera S."/>
            <person name="Fuerstenberg S.I."/>
            <person name="Gachon C.M."/>
            <person name="Gaulin E."/>
            <person name="Govers F."/>
            <person name="Grenville-Briggs L."/>
            <person name="Horner N."/>
            <person name="Hostetler J."/>
            <person name="Jiang R.H."/>
            <person name="Johnson J."/>
            <person name="Krajaejun T."/>
            <person name="Lin H."/>
            <person name="Meijer H.J."/>
            <person name="Moore B."/>
            <person name="Morris P."/>
            <person name="Phuntmart V."/>
            <person name="Puiu D."/>
            <person name="Shetty J."/>
            <person name="Stajich J.E."/>
            <person name="Tripathy S."/>
            <person name="Wawra S."/>
            <person name="van West P."/>
            <person name="Whitty B.R."/>
            <person name="Coutinho P.M."/>
            <person name="Henrissat B."/>
            <person name="Martin F."/>
            <person name="Thomas P.D."/>
            <person name="Tyler B.M."/>
            <person name="De Vries R.P."/>
            <person name="Kamoun S."/>
            <person name="Yandell M."/>
            <person name="Tisserat N."/>
            <person name="Buell C.R."/>
        </authorList>
    </citation>
    <scope>NUCLEOTIDE SEQUENCE</scope>
    <source>
        <strain evidence="3">DAOM:BR144</strain>
    </source>
</reference>
<dbReference type="VEuPathDB" id="FungiDB:PYU1_G002519"/>
<name>K3WC31_GLOUD</name>
<organism evidence="2 3">
    <name type="scientific">Globisporangium ultimum (strain ATCC 200006 / CBS 805.95 / DAOM BR144)</name>
    <name type="common">Pythium ultimum</name>
    <dbReference type="NCBI Taxonomy" id="431595"/>
    <lineage>
        <taxon>Eukaryota</taxon>
        <taxon>Sar</taxon>
        <taxon>Stramenopiles</taxon>
        <taxon>Oomycota</taxon>
        <taxon>Peronosporomycetes</taxon>
        <taxon>Pythiales</taxon>
        <taxon>Pythiaceae</taxon>
        <taxon>Globisporangium</taxon>
    </lineage>
</organism>
<proteinExistence type="predicted"/>
<reference evidence="2" key="3">
    <citation type="submission" date="2014-11" db="UniProtKB">
        <authorList>
            <consortium name="EnsemblProtists"/>
        </authorList>
    </citation>
    <scope>IDENTIFICATION</scope>
    <source>
        <strain evidence="2">DAOM BR144</strain>
    </source>
</reference>
<evidence type="ECO:0000313" key="3">
    <source>
        <dbReference type="Proteomes" id="UP000019132"/>
    </source>
</evidence>
<dbReference type="EnsemblProtists" id="PYU1_T002522">
    <property type="protein sequence ID" value="PYU1_T002522"/>
    <property type="gene ID" value="PYU1_G002519"/>
</dbReference>
<feature type="compositionally biased region" description="Basic and acidic residues" evidence="1">
    <location>
        <begin position="110"/>
        <end position="119"/>
    </location>
</feature>
<protein>
    <submittedName>
        <fullName evidence="2">Uncharacterized protein</fullName>
    </submittedName>
</protein>
<evidence type="ECO:0000313" key="2">
    <source>
        <dbReference type="EnsemblProtists" id="PYU1_T002522"/>
    </source>
</evidence>
<dbReference type="HOGENOM" id="CLU_1682572_0_0_1"/>
<dbReference type="Proteomes" id="UP000019132">
    <property type="component" value="Unassembled WGS sequence"/>
</dbReference>
<dbReference type="eggNOG" id="ENOG502RXWS">
    <property type="taxonomic scope" value="Eukaryota"/>
</dbReference>
<evidence type="ECO:0000256" key="1">
    <source>
        <dbReference type="SAM" id="MobiDB-lite"/>
    </source>
</evidence>
<sequence length="157" mass="17500">MKEMNAPAIGNAGTGVCDDEAEREMREYAHSHLKQLYDEVVVDDARGIGGFLWKFPSEGSNNAVSSLAGDRRVKQQQQEPYPRKCSTCHDAWVSDKSAERQHQRRCRGPSSDKAHEQQKRANGLLPGGGEWQAGGSKKLGIARRVWCEIDSSLSRFQ</sequence>
<keyword evidence="3" id="KW-1185">Reference proteome</keyword>
<dbReference type="AlphaFoldDB" id="K3WC31"/>
<accession>K3WC31</accession>